<comment type="caution">
    <text evidence="2">The sequence shown here is derived from an EMBL/GenBank/DDBJ whole genome shotgun (WGS) entry which is preliminary data.</text>
</comment>
<feature type="compositionally biased region" description="Basic and acidic residues" evidence="1">
    <location>
        <begin position="16"/>
        <end position="27"/>
    </location>
</feature>
<name>A0ABS2NVE8_9BACI</name>
<accession>A0ABS2NVE8</accession>
<protein>
    <submittedName>
        <fullName evidence="2">Uncharacterized protein</fullName>
    </submittedName>
</protein>
<dbReference type="Proteomes" id="UP000737402">
    <property type="component" value="Unassembled WGS sequence"/>
</dbReference>
<feature type="region of interest" description="Disordered" evidence="1">
    <location>
        <begin position="1"/>
        <end position="35"/>
    </location>
</feature>
<keyword evidence="3" id="KW-1185">Reference proteome</keyword>
<evidence type="ECO:0000313" key="3">
    <source>
        <dbReference type="Proteomes" id="UP000737402"/>
    </source>
</evidence>
<proteinExistence type="predicted"/>
<evidence type="ECO:0000256" key="1">
    <source>
        <dbReference type="SAM" id="MobiDB-lite"/>
    </source>
</evidence>
<evidence type="ECO:0000313" key="2">
    <source>
        <dbReference type="EMBL" id="MBM7618633.1"/>
    </source>
</evidence>
<organism evidence="2 3">
    <name type="scientific">Sutcliffiella tianshenii</name>
    <dbReference type="NCBI Taxonomy" id="1463404"/>
    <lineage>
        <taxon>Bacteria</taxon>
        <taxon>Bacillati</taxon>
        <taxon>Bacillota</taxon>
        <taxon>Bacilli</taxon>
        <taxon>Bacillales</taxon>
        <taxon>Bacillaceae</taxon>
        <taxon>Sutcliffiella</taxon>
    </lineage>
</organism>
<sequence>MKWRSQSSGIRPPSGGKHEMAVSKLRNETTIGRKA</sequence>
<gene>
    <name evidence="2" type="ORF">JOC95_000475</name>
</gene>
<reference evidence="2 3" key="1">
    <citation type="submission" date="2021-01" db="EMBL/GenBank/DDBJ databases">
        <title>Genomic Encyclopedia of Type Strains, Phase IV (KMG-IV): sequencing the most valuable type-strain genomes for metagenomic binning, comparative biology and taxonomic classification.</title>
        <authorList>
            <person name="Goeker M."/>
        </authorList>
    </citation>
    <scope>NUCLEOTIDE SEQUENCE [LARGE SCALE GENOMIC DNA]</scope>
    <source>
        <strain evidence="2 3">DSM 25879</strain>
    </source>
</reference>
<dbReference type="EMBL" id="JAFBED010000001">
    <property type="protein sequence ID" value="MBM7618633.1"/>
    <property type="molecule type" value="Genomic_DNA"/>
</dbReference>